<feature type="domain" description="Amidase" evidence="2">
    <location>
        <begin position="89"/>
        <end position="515"/>
    </location>
</feature>
<proteinExistence type="inferred from homology"/>
<comment type="similarity">
    <text evidence="1">Belongs to the amidase family.</text>
</comment>
<dbReference type="InterPro" id="IPR036928">
    <property type="entry name" value="AS_sf"/>
</dbReference>
<comment type="caution">
    <text evidence="3">The sequence shown here is derived from an EMBL/GenBank/DDBJ whole genome shotgun (WGS) entry which is preliminary data.</text>
</comment>
<sequence length="533" mass="57033">MSATLAPETVSEGNPITSQDVVNTLASLDLKVSKPQDLADFTSLLTGIWEMWNTIDKMEDYIPAVDEERFPRKYVHRPTGTDNETNAWAWKCDIRDTTDMSKGGLLAGKTVNMKDNIAVKGVPCLLGTNVIQDWVPNTDATVVTRVLEAGGIVPGKAVCENMSMWGVSTSAATGQMSNVWAPGFSAGGSSSGTGVLVGKGITWGGMGGDQGGSIRIPSAVNGIVGLKPTTGLVPYTGIASLEPIIDSTGPMTKTVLDNALLLQATAGADFIDDRQQAGCPLPGQVPDYPALAQTGVKGLKIGILKEGLDQPLGDARLSALVVKAAKALESLGCIVEEVSVPMHKLAPTLWTAPGRMSGHASLVAHNCGRRVLCLNDLTEKVLPLTQEKFDNMFAGSSNAVVTGKWAWDHLPPTLLGKATNLIRKLRDEYYAALDKYDVLVMPTMPMLAQKLPSTKLGIVEFMHNSNGVSLNTSAFNLTGLPALSMPVGFLPSLQDPYPKLPVGMMIVSKFYQEPTIYRVAYAWEHAFDWKTFE</sequence>
<dbReference type="Gene3D" id="3.90.1300.10">
    <property type="entry name" value="Amidase signature (AS) domain"/>
    <property type="match status" value="1"/>
</dbReference>
<dbReference type="PANTHER" id="PTHR11895:SF83">
    <property type="entry name" value="AMIDASE"/>
    <property type="match status" value="1"/>
</dbReference>
<evidence type="ECO:0000313" key="3">
    <source>
        <dbReference type="EMBL" id="CAK7235277.1"/>
    </source>
</evidence>
<reference evidence="3 4" key="1">
    <citation type="submission" date="2024-01" db="EMBL/GenBank/DDBJ databases">
        <authorList>
            <person name="Allen C."/>
            <person name="Tagirdzhanova G."/>
        </authorList>
    </citation>
    <scope>NUCLEOTIDE SEQUENCE [LARGE SCALE GENOMIC DNA]</scope>
</reference>
<dbReference type="EMBL" id="CAWUHD010000146">
    <property type="protein sequence ID" value="CAK7235277.1"/>
    <property type="molecule type" value="Genomic_DNA"/>
</dbReference>
<dbReference type="InterPro" id="IPR000120">
    <property type="entry name" value="Amidase"/>
</dbReference>
<dbReference type="InterPro" id="IPR023631">
    <property type="entry name" value="Amidase_dom"/>
</dbReference>
<dbReference type="InterPro" id="IPR020556">
    <property type="entry name" value="Amidase_CS"/>
</dbReference>
<dbReference type="Pfam" id="PF01425">
    <property type="entry name" value="Amidase"/>
    <property type="match status" value="1"/>
</dbReference>
<name>A0ABP0CUK1_9PEZI</name>
<evidence type="ECO:0000313" key="4">
    <source>
        <dbReference type="Proteomes" id="UP001642482"/>
    </source>
</evidence>
<dbReference type="PROSITE" id="PS00571">
    <property type="entry name" value="AMIDASES"/>
    <property type="match status" value="1"/>
</dbReference>
<dbReference type="Proteomes" id="UP001642482">
    <property type="component" value="Unassembled WGS sequence"/>
</dbReference>
<organism evidence="3 4">
    <name type="scientific">Sporothrix eucalyptigena</name>
    <dbReference type="NCBI Taxonomy" id="1812306"/>
    <lineage>
        <taxon>Eukaryota</taxon>
        <taxon>Fungi</taxon>
        <taxon>Dikarya</taxon>
        <taxon>Ascomycota</taxon>
        <taxon>Pezizomycotina</taxon>
        <taxon>Sordariomycetes</taxon>
        <taxon>Sordariomycetidae</taxon>
        <taxon>Ophiostomatales</taxon>
        <taxon>Ophiostomataceae</taxon>
        <taxon>Sporothrix</taxon>
    </lineage>
</organism>
<keyword evidence="4" id="KW-1185">Reference proteome</keyword>
<gene>
    <name evidence="3" type="ORF">SEUCBS140593_009231</name>
</gene>
<evidence type="ECO:0000259" key="2">
    <source>
        <dbReference type="Pfam" id="PF01425"/>
    </source>
</evidence>
<dbReference type="PANTHER" id="PTHR11895">
    <property type="entry name" value="TRANSAMIDASE"/>
    <property type="match status" value="1"/>
</dbReference>
<evidence type="ECO:0000256" key="1">
    <source>
        <dbReference type="ARBA" id="ARBA00009199"/>
    </source>
</evidence>
<accession>A0ABP0CUK1</accession>
<protein>
    <recommendedName>
        <fullName evidence="2">Amidase domain-containing protein</fullName>
    </recommendedName>
</protein>
<dbReference type="SUPFAM" id="SSF75304">
    <property type="entry name" value="Amidase signature (AS) enzymes"/>
    <property type="match status" value="1"/>
</dbReference>